<sequence>MISLVLKKKVSKMRFKYVNLNPSQLLVLVFVFFIILGTLLLKLPFATVDSISLVDALFTATSAMTVTGLAVVDTGTAYTIFGQLVILMLIQVGGLGIMSFAVLIFIVLGKKIGFKERIIVQQALNQTSIGGVINLVKNLFIYSFTIEIIAMILLAIRWVPEYGWGRGMYVSFFHSISAFNNAGFSIWADSLMRYVGDPVVNLVITILFIIGGIGFTVLSDIWHKPNFRRLSLHSKLMIVGTIVLNLFAMMVIFFLEYNNPNTFGTLASLGDKMWAAYFQAVTPRTAGFNSLDIASLHEGTITLMLLLMFIGAGSASTGGGIKLTTFLVIVFSVITFLREKRNITIGKRSIKDKAVFRSLAILTISILFIFLAVFLLNITEPDPFLLILFEVISAFGTVGLSMGLTADLSIIGKLIIVLVMFFGKLGPLTFAFSLAKPEAEKIRYPTEDILTG</sequence>
<evidence type="ECO:0000256" key="7">
    <source>
        <dbReference type="ARBA" id="ARBA00022989"/>
    </source>
</evidence>
<dbReference type="InterPro" id="IPR003445">
    <property type="entry name" value="Cat_transpt"/>
</dbReference>
<dbReference type="PANTHER" id="PTHR32024">
    <property type="entry name" value="TRK SYSTEM POTASSIUM UPTAKE PROTEIN TRKG-RELATED"/>
    <property type="match status" value="1"/>
</dbReference>
<keyword evidence="8" id="KW-0406">Ion transport</keyword>
<evidence type="ECO:0000256" key="9">
    <source>
        <dbReference type="ARBA" id="ARBA00023136"/>
    </source>
</evidence>
<dbReference type="NCBIfam" id="TIGR00933">
    <property type="entry name" value="2a38"/>
    <property type="match status" value="1"/>
</dbReference>
<dbReference type="PANTHER" id="PTHR32024:SF1">
    <property type="entry name" value="KTR SYSTEM POTASSIUM UPTAKE PROTEIN B"/>
    <property type="match status" value="1"/>
</dbReference>
<evidence type="ECO:0000256" key="5">
    <source>
        <dbReference type="ARBA" id="ARBA00022692"/>
    </source>
</evidence>
<dbReference type="EMBL" id="OAOP01000010">
    <property type="protein sequence ID" value="SNX74746.1"/>
    <property type="molecule type" value="Genomic_DNA"/>
</dbReference>
<feature type="transmembrane region" description="Helical" evidence="10">
    <location>
        <begin position="20"/>
        <end position="41"/>
    </location>
</feature>
<feature type="transmembrane region" description="Helical" evidence="10">
    <location>
        <begin position="384"/>
        <end position="402"/>
    </location>
</feature>
<organism evidence="11 12">
    <name type="scientific">Bacillus oleivorans</name>
    <dbReference type="NCBI Taxonomy" id="1448271"/>
    <lineage>
        <taxon>Bacteria</taxon>
        <taxon>Bacillati</taxon>
        <taxon>Bacillota</taxon>
        <taxon>Bacilli</taxon>
        <taxon>Bacillales</taxon>
        <taxon>Bacillaceae</taxon>
        <taxon>Bacillus</taxon>
    </lineage>
</organism>
<proteinExistence type="predicted"/>
<keyword evidence="4" id="KW-0633">Potassium transport</keyword>
<dbReference type="GO" id="GO:0015379">
    <property type="term" value="F:potassium:chloride symporter activity"/>
    <property type="evidence" value="ECO:0007669"/>
    <property type="project" value="InterPro"/>
</dbReference>
<dbReference type="Pfam" id="PF02386">
    <property type="entry name" value="TrkH"/>
    <property type="match status" value="1"/>
</dbReference>
<evidence type="ECO:0000256" key="4">
    <source>
        <dbReference type="ARBA" id="ARBA00022538"/>
    </source>
</evidence>
<feature type="transmembrane region" description="Helical" evidence="10">
    <location>
        <begin position="84"/>
        <end position="108"/>
    </location>
</feature>
<evidence type="ECO:0000313" key="11">
    <source>
        <dbReference type="EMBL" id="SNX74746.1"/>
    </source>
</evidence>
<keyword evidence="6" id="KW-0630">Potassium</keyword>
<keyword evidence="9 10" id="KW-0472">Membrane</keyword>
<feature type="transmembrane region" description="Helical" evidence="10">
    <location>
        <begin position="234"/>
        <end position="255"/>
    </location>
</feature>
<evidence type="ECO:0000256" key="3">
    <source>
        <dbReference type="ARBA" id="ARBA00022475"/>
    </source>
</evidence>
<protein>
    <submittedName>
        <fullName evidence="11">Trk system potassium uptake protein TrkH</fullName>
    </submittedName>
</protein>
<feature type="transmembrane region" description="Helical" evidence="10">
    <location>
        <begin position="199"/>
        <end position="222"/>
    </location>
</feature>
<dbReference type="Proteomes" id="UP000219546">
    <property type="component" value="Unassembled WGS sequence"/>
</dbReference>
<accession>A0A285D5X5</accession>
<feature type="transmembrane region" description="Helical" evidence="10">
    <location>
        <begin position="53"/>
        <end position="72"/>
    </location>
</feature>
<dbReference type="AlphaFoldDB" id="A0A285D5X5"/>
<evidence type="ECO:0000256" key="2">
    <source>
        <dbReference type="ARBA" id="ARBA00022448"/>
    </source>
</evidence>
<evidence type="ECO:0000256" key="1">
    <source>
        <dbReference type="ARBA" id="ARBA00004651"/>
    </source>
</evidence>
<evidence type="ECO:0000256" key="8">
    <source>
        <dbReference type="ARBA" id="ARBA00023065"/>
    </source>
</evidence>
<feature type="transmembrane region" description="Helical" evidence="10">
    <location>
        <begin position="168"/>
        <end position="187"/>
    </location>
</feature>
<evidence type="ECO:0000313" key="12">
    <source>
        <dbReference type="Proteomes" id="UP000219546"/>
    </source>
</evidence>
<evidence type="ECO:0000256" key="10">
    <source>
        <dbReference type="SAM" id="Phobius"/>
    </source>
</evidence>
<feature type="transmembrane region" description="Helical" evidence="10">
    <location>
        <begin position="414"/>
        <end position="435"/>
    </location>
</feature>
<feature type="transmembrane region" description="Helical" evidence="10">
    <location>
        <begin position="139"/>
        <end position="156"/>
    </location>
</feature>
<feature type="transmembrane region" description="Helical" evidence="10">
    <location>
        <begin position="304"/>
        <end position="337"/>
    </location>
</feature>
<dbReference type="InterPro" id="IPR004772">
    <property type="entry name" value="TrkH"/>
</dbReference>
<evidence type="ECO:0000256" key="6">
    <source>
        <dbReference type="ARBA" id="ARBA00022958"/>
    </source>
</evidence>
<dbReference type="GO" id="GO:0005886">
    <property type="term" value="C:plasma membrane"/>
    <property type="evidence" value="ECO:0007669"/>
    <property type="project" value="UniProtKB-SubCell"/>
</dbReference>
<keyword evidence="2" id="KW-0813">Transport</keyword>
<feature type="transmembrane region" description="Helical" evidence="10">
    <location>
        <begin position="358"/>
        <end position="378"/>
    </location>
</feature>
<keyword evidence="7 10" id="KW-1133">Transmembrane helix</keyword>
<keyword evidence="12" id="KW-1185">Reference proteome</keyword>
<name>A0A285D5X5_9BACI</name>
<keyword evidence="3" id="KW-1003">Cell membrane</keyword>
<reference evidence="11 12" key="1">
    <citation type="submission" date="2017-08" db="EMBL/GenBank/DDBJ databases">
        <authorList>
            <person name="de Groot N.N."/>
        </authorList>
    </citation>
    <scope>NUCLEOTIDE SEQUENCE [LARGE SCALE GENOMIC DNA]</scope>
    <source>
        <strain evidence="11 12">JC228</strain>
    </source>
</reference>
<comment type="subcellular location">
    <subcellularLocation>
        <location evidence="1">Cell membrane</location>
        <topology evidence="1">Multi-pass membrane protein</topology>
    </subcellularLocation>
</comment>
<keyword evidence="5 10" id="KW-0812">Transmembrane</keyword>
<gene>
    <name evidence="11" type="ORF">SAMN05877753_11052</name>
</gene>